<evidence type="ECO:0000313" key="2">
    <source>
        <dbReference type="EMBL" id="BBY48694.1"/>
    </source>
</evidence>
<feature type="signal peptide" evidence="1">
    <location>
        <begin position="1"/>
        <end position="22"/>
    </location>
</feature>
<evidence type="ECO:0008006" key="4">
    <source>
        <dbReference type="Google" id="ProtNLM"/>
    </source>
</evidence>
<dbReference type="Proteomes" id="UP000467428">
    <property type="component" value="Chromosome"/>
</dbReference>
<proteinExistence type="predicted"/>
<dbReference type="KEGG" id="marz:MARA_21620"/>
<gene>
    <name evidence="2" type="ORF">MARA_21620</name>
</gene>
<evidence type="ECO:0000256" key="1">
    <source>
        <dbReference type="SAM" id="SignalP"/>
    </source>
</evidence>
<keyword evidence="3" id="KW-1185">Reference proteome</keyword>
<reference evidence="2 3" key="1">
    <citation type="journal article" date="2019" name="Emerg. Microbes Infect.">
        <title>Comprehensive subspecies identification of 175 nontuberculous mycobacteria species based on 7547 genomic profiles.</title>
        <authorList>
            <person name="Matsumoto Y."/>
            <person name="Kinjo T."/>
            <person name="Motooka D."/>
            <person name="Nabeya D."/>
            <person name="Jung N."/>
            <person name="Uechi K."/>
            <person name="Horii T."/>
            <person name="Iida T."/>
            <person name="Fujita J."/>
            <person name="Nakamura S."/>
        </authorList>
    </citation>
    <scope>NUCLEOTIDE SEQUENCE [LARGE SCALE GENOMIC DNA]</scope>
    <source>
        <strain evidence="2 3">JCM 18538</strain>
    </source>
</reference>
<dbReference type="AlphaFoldDB" id="A0A7I7RVQ6"/>
<evidence type="ECO:0000313" key="3">
    <source>
        <dbReference type="Proteomes" id="UP000467428"/>
    </source>
</evidence>
<sequence>MHFTASHLAPLFVAAAAAAVLAAPTAAASPLTCTDIGSATQCVSPGNSQITAVAPHVQPQPQIIIIHRNHR</sequence>
<accession>A0A7I7RVQ6</accession>
<dbReference type="EMBL" id="AP022593">
    <property type="protein sequence ID" value="BBY48694.1"/>
    <property type="molecule type" value="Genomic_DNA"/>
</dbReference>
<feature type="chain" id="PRO_5039386936" description="Keratin associated protein" evidence="1">
    <location>
        <begin position="23"/>
        <end position="71"/>
    </location>
</feature>
<organism evidence="2 3">
    <name type="scientific">Mycolicibacterium arabiense</name>
    <dbReference type="NCBI Taxonomy" id="1286181"/>
    <lineage>
        <taxon>Bacteria</taxon>
        <taxon>Bacillati</taxon>
        <taxon>Actinomycetota</taxon>
        <taxon>Actinomycetes</taxon>
        <taxon>Mycobacteriales</taxon>
        <taxon>Mycobacteriaceae</taxon>
        <taxon>Mycolicibacterium</taxon>
    </lineage>
</organism>
<keyword evidence="1" id="KW-0732">Signal</keyword>
<protein>
    <recommendedName>
        <fullName evidence="4">Keratin associated protein</fullName>
    </recommendedName>
</protein>
<name>A0A7I7RVQ6_9MYCO</name>
<geneLocation type="plasmid" evidence="3">
    <name>pjcm18538 dna</name>
</geneLocation>